<feature type="domain" description="Isopropylmalate dehydrogenase-like" evidence="7">
    <location>
        <begin position="21"/>
        <end position="372"/>
    </location>
</feature>
<dbReference type="PANTHER" id="PTHR43275">
    <property type="entry name" value="D-MALATE DEHYDROGENASE [DECARBOXYLATING]"/>
    <property type="match status" value="1"/>
</dbReference>
<proteinExistence type="predicted"/>
<dbReference type="InterPro" id="IPR050501">
    <property type="entry name" value="ICDH/IPMDH"/>
</dbReference>
<evidence type="ECO:0000256" key="6">
    <source>
        <dbReference type="ARBA" id="ARBA00023211"/>
    </source>
</evidence>
<evidence type="ECO:0000313" key="9">
    <source>
        <dbReference type="Proteomes" id="UP000261739"/>
    </source>
</evidence>
<dbReference type="Proteomes" id="UP000261739">
    <property type="component" value="Unassembled WGS sequence"/>
</dbReference>
<dbReference type="AlphaFoldDB" id="A0A3D4SXN6"/>
<evidence type="ECO:0000256" key="2">
    <source>
        <dbReference type="ARBA" id="ARBA00001946"/>
    </source>
</evidence>
<comment type="caution">
    <text evidence="8">The sequence shown here is derived from an EMBL/GenBank/DDBJ whole genome shotgun (WGS) entry which is preliminary data.</text>
</comment>
<dbReference type="STRING" id="863239.GCA_000213935_00473"/>
<keyword evidence="4" id="KW-0560">Oxidoreductase</keyword>
<organism evidence="8 9">
    <name type="scientific">Corynebacterium nuruki</name>
    <dbReference type="NCBI Taxonomy" id="1032851"/>
    <lineage>
        <taxon>Bacteria</taxon>
        <taxon>Bacillati</taxon>
        <taxon>Actinomycetota</taxon>
        <taxon>Actinomycetes</taxon>
        <taxon>Mycobacteriales</taxon>
        <taxon>Corynebacteriaceae</taxon>
        <taxon>Corynebacterium</taxon>
    </lineage>
</organism>
<evidence type="ECO:0000259" key="7">
    <source>
        <dbReference type="SMART" id="SM01329"/>
    </source>
</evidence>
<evidence type="ECO:0000313" key="8">
    <source>
        <dbReference type="EMBL" id="HCT14046.1"/>
    </source>
</evidence>
<dbReference type="PANTHER" id="PTHR43275:SF1">
    <property type="entry name" value="D-MALATE DEHYDROGENASE [DECARBOXYLATING]"/>
    <property type="match status" value="1"/>
</dbReference>
<comment type="cofactor">
    <cofactor evidence="2">
        <name>Mg(2+)</name>
        <dbReference type="ChEBI" id="CHEBI:18420"/>
    </cofactor>
</comment>
<evidence type="ECO:0000256" key="1">
    <source>
        <dbReference type="ARBA" id="ARBA00001936"/>
    </source>
</evidence>
<evidence type="ECO:0000256" key="4">
    <source>
        <dbReference type="ARBA" id="ARBA00023002"/>
    </source>
</evidence>
<dbReference type="SMART" id="SM01329">
    <property type="entry name" value="Iso_dh"/>
    <property type="match status" value="1"/>
</dbReference>
<name>A0A3D4SXN6_9CORY</name>
<protein>
    <submittedName>
        <fullName evidence="8">Dehydrogenase</fullName>
    </submittedName>
</protein>
<dbReference type="Gene3D" id="3.40.718.10">
    <property type="entry name" value="Isopropylmalate Dehydrogenase"/>
    <property type="match status" value="1"/>
</dbReference>
<evidence type="ECO:0000256" key="5">
    <source>
        <dbReference type="ARBA" id="ARBA00023027"/>
    </source>
</evidence>
<gene>
    <name evidence="8" type="ORF">DIW82_04420</name>
</gene>
<dbReference type="GO" id="GO:0016491">
    <property type="term" value="F:oxidoreductase activity"/>
    <property type="evidence" value="ECO:0007669"/>
    <property type="project" value="UniProtKB-KW"/>
</dbReference>
<comment type="cofactor">
    <cofactor evidence="1">
        <name>Mn(2+)</name>
        <dbReference type="ChEBI" id="CHEBI:29035"/>
    </cofactor>
</comment>
<dbReference type="EMBL" id="DQID01000125">
    <property type="protein sequence ID" value="HCT14046.1"/>
    <property type="molecule type" value="Genomic_DNA"/>
</dbReference>
<dbReference type="SUPFAM" id="SSF53659">
    <property type="entry name" value="Isocitrate/Isopropylmalate dehydrogenase-like"/>
    <property type="match status" value="1"/>
</dbReference>
<dbReference type="InterPro" id="IPR024084">
    <property type="entry name" value="IsoPropMal-DH-like_dom"/>
</dbReference>
<keyword evidence="5" id="KW-0520">NAD</keyword>
<reference evidence="8 9" key="1">
    <citation type="journal article" date="2018" name="Nat. Biotechnol.">
        <title>A standardized bacterial taxonomy based on genome phylogeny substantially revises the tree of life.</title>
        <authorList>
            <person name="Parks D.H."/>
            <person name="Chuvochina M."/>
            <person name="Waite D.W."/>
            <person name="Rinke C."/>
            <person name="Skarshewski A."/>
            <person name="Chaumeil P.A."/>
            <person name="Hugenholtz P."/>
        </authorList>
    </citation>
    <scope>NUCLEOTIDE SEQUENCE [LARGE SCALE GENOMIC DNA]</scope>
    <source>
        <strain evidence="8">UBA11247</strain>
    </source>
</reference>
<sequence length="380" mass="38631">MEHPGPIIDAMSQAADATTLTLGYWDGEGIGPEITPPTRTAVEQVLDAAKVGVTWVPLELGIAAFDATGRVVPDITLEKIRGLDGWILGPHDNVSYPPAARAQLNPSAALRQSADLWANIRPVVAVPGAPAPDLDVTVVRENTEGMYADRNMAAGSGDLRVTTDVALAVGVFTRHKIARICDRAAQIAASRGGILTVAHKSNVLTRTSGMYLEEAERAAAETGVELRPVHIDALCADLVRRPARHGTIVAENMFGDILSDLTAALGGSLGAAGSINAGDRQAMAQAAHGAAPDIAGEGIANPAGLMNSAAQLLTHLGYPRSGELLAAAVRAALQSHPTPDMVGTGVGAGAAAGAVTGAAAPVVTTAEFSAGVFAAAAALV</sequence>
<keyword evidence="6" id="KW-0464">Manganese</keyword>
<dbReference type="Pfam" id="PF00180">
    <property type="entry name" value="Iso_dh"/>
    <property type="match status" value="1"/>
</dbReference>
<keyword evidence="3" id="KW-0479">Metal-binding</keyword>
<evidence type="ECO:0000256" key="3">
    <source>
        <dbReference type="ARBA" id="ARBA00022723"/>
    </source>
</evidence>
<accession>A0A3D4SXN6</accession>
<dbReference type="GO" id="GO:0046872">
    <property type="term" value="F:metal ion binding"/>
    <property type="evidence" value="ECO:0007669"/>
    <property type="project" value="UniProtKB-KW"/>
</dbReference>